<dbReference type="Proteomes" id="UP000652761">
    <property type="component" value="Unassembled WGS sequence"/>
</dbReference>
<organism evidence="1 2">
    <name type="scientific">Colocasia esculenta</name>
    <name type="common">Wild taro</name>
    <name type="synonym">Arum esculentum</name>
    <dbReference type="NCBI Taxonomy" id="4460"/>
    <lineage>
        <taxon>Eukaryota</taxon>
        <taxon>Viridiplantae</taxon>
        <taxon>Streptophyta</taxon>
        <taxon>Embryophyta</taxon>
        <taxon>Tracheophyta</taxon>
        <taxon>Spermatophyta</taxon>
        <taxon>Magnoliopsida</taxon>
        <taxon>Liliopsida</taxon>
        <taxon>Araceae</taxon>
        <taxon>Aroideae</taxon>
        <taxon>Colocasieae</taxon>
        <taxon>Colocasia</taxon>
    </lineage>
</organism>
<protein>
    <submittedName>
        <fullName evidence="1">Uncharacterized protein</fullName>
    </submittedName>
</protein>
<evidence type="ECO:0000313" key="1">
    <source>
        <dbReference type="EMBL" id="MQM18826.1"/>
    </source>
</evidence>
<comment type="caution">
    <text evidence="1">The sequence shown here is derived from an EMBL/GenBank/DDBJ whole genome shotgun (WGS) entry which is preliminary data.</text>
</comment>
<reference evidence="1" key="1">
    <citation type="submission" date="2017-07" db="EMBL/GenBank/DDBJ databases">
        <title>Taro Niue Genome Assembly and Annotation.</title>
        <authorList>
            <person name="Atibalentja N."/>
            <person name="Keating K."/>
            <person name="Fields C.J."/>
        </authorList>
    </citation>
    <scope>NUCLEOTIDE SEQUENCE</scope>
    <source>
        <strain evidence="1">Niue_2</strain>
        <tissue evidence="1">Leaf</tissue>
    </source>
</reference>
<accession>A0A843XHK7</accession>
<dbReference type="EMBL" id="NMUH01008467">
    <property type="protein sequence ID" value="MQM18826.1"/>
    <property type="molecule type" value="Genomic_DNA"/>
</dbReference>
<dbReference type="AlphaFoldDB" id="A0A843XHK7"/>
<gene>
    <name evidence="1" type="ORF">Taro_051823</name>
</gene>
<proteinExistence type="predicted"/>
<keyword evidence="2" id="KW-1185">Reference proteome</keyword>
<name>A0A843XHK7_COLES</name>
<evidence type="ECO:0000313" key="2">
    <source>
        <dbReference type="Proteomes" id="UP000652761"/>
    </source>
</evidence>
<sequence>MWTSGLVNVKGACLHQVVSGHRCCRLHGIRGKSTNGQMRLNGPKEPCGRWAKSRVYSDLNAAALLDMIPGIASVTRGTGFRLSSDRGDAFKGFKRGVCPGRDFSLSVKSFVLARQSRGGSVRRRGRVAVASPAISDGFWLPVVRAAREPCEDDTRIVGVPSVRRFWCLPVVTCSALVVGRRTPVVDTGPQLVLFQCLTLGFSAEVPKGIRLEPAGCVTCRLWWLVSLHCSWLVVVERQLDLPSVTGEQCGPVMPAHLHCWFTVWNHGGGRRRDLNAAALLDAIPGTASVTRGTGFHLASDRGDAFKGFKHGVCPERDFVRAAREPREDDAQSVGVPSARRFWRLPVVRSHVVASSPYQLVFDYWLWFVCEPLVKVNVPLVGRVVLGYVSPTTAGVEVRP</sequence>